<dbReference type="EMBL" id="CP000572">
    <property type="protein sequence ID" value="ABN91070.1"/>
    <property type="molecule type" value="Genomic_DNA"/>
</dbReference>
<feature type="region of interest" description="Disordered" evidence="1">
    <location>
        <begin position="1"/>
        <end position="27"/>
    </location>
</feature>
<proteinExistence type="predicted"/>
<evidence type="ECO:0000256" key="1">
    <source>
        <dbReference type="SAM" id="MobiDB-lite"/>
    </source>
</evidence>
<evidence type="ECO:0000313" key="3">
    <source>
        <dbReference type="Proteomes" id="UP000006738"/>
    </source>
</evidence>
<name>A3P0Q0_BURP0</name>
<dbReference type="KEGG" id="bpl:BURPS1106A_3951"/>
<reference evidence="2 3" key="1">
    <citation type="submission" date="2007-02" db="EMBL/GenBank/DDBJ databases">
        <authorList>
            <person name="DeShazer D."/>
            <person name="Woods D.E."/>
            <person name="Nierman W.C."/>
        </authorList>
    </citation>
    <scope>NUCLEOTIDE SEQUENCE [LARGE SCALE GENOMIC DNA]</scope>
    <source>
        <strain evidence="2 3">1106a</strain>
    </source>
</reference>
<evidence type="ECO:0000313" key="2">
    <source>
        <dbReference type="EMBL" id="ABN91070.1"/>
    </source>
</evidence>
<sequence length="41" mass="4589">MRTARRPAARKAARTGVDTDRPRGKAVNHWSSRRLPVMMAG</sequence>
<dbReference type="Proteomes" id="UP000006738">
    <property type="component" value="Chromosome I"/>
</dbReference>
<feature type="compositionally biased region" description="Basic residues" evidence="1">
    <location>
        <begin position="1"/>
        <end position="13"/>
    </location>
</feature>
<organism evidence="2 3">
    <name type="scientific">Burkholderia pseudomallei (strain 1106a)</name>
    <dbReference type="NCBI Taxonomy" id="357348"/>
    <lineage>
        <taxon>Bacteria</taxon>
        <taxon>Pseudomonadati</taxon>
        <taxon>Pseudomonadota</taxon>
        <taxon>Betaproteobacteria</taxon>
        <taxon>Burkholderiales</taxon>
        <taxon>Burkholderiaceae</taxon>
        <taxon>Burkholderia</taxon>
        <taxon>pseudomallei group</taxon>
    </lineage>
</organism>
<protein>
    <submittedName>
        <fullName evidence="2">Uncharacterized protein</fullName>
    </submittedName>
</protein>
<dbReference type="AlphaFoldDB" id="A3P0Q0"/>
<gene>
    <name evidence="2" type="ordered locus">BURPS1106A_3951</name>
</gene>
<dbReference type="HOGENOM" id="CLU_3266942_0_0_4"/>
<accession>A3P0Q0</accession>